<dbReference type="GO" id="GO:0022857">
    <property type="term" value="F:transmembrane transporter activity"/>
    <property type="evidence" value="ECO:0007669"/>
    <property type="project" value="InterPro"/>
</dbReference>
<dbReference type="OrthoDB" id="9762947at2"/>
<evidence type="ECO:0000256" key="4">
    <source>
        <dbReference type="ARBA" id="ARBA00022989"/>
    </source>
</evidence>
<comment type="caution">
    <text evidence="7">The sequence shown here is derived from an EMBL/GenBank/DDBJ whole genome shotgun (WGS) entry which is preliminary data.</text>
</comment>
<keyword evidence="8" id="KW-1185">Reference proteome</keyword>
<dbReference type="PANTHER" id="PTHR42770:SF7">
    <property type="entry name" value="MEMBRANE PROTEIN"/>
    <property type="match status" value="1"/>
</dbReference>
<gene>
    <name evidence="7" type="ORF">CKY28_01645</name>
</gene>
<dbReference type="Gene3D" id="1.20.1740.10">
    <property type="entry name" value="Amino acid/polyamine transporter I"/>
    <property type="match status" value="1"/>
</dbReference>
<keyword evidence="2" id="KW-1003">Cell membrane</keyword>
<feature type="transmembrane region" description="Helical" evidence="6">
    <location>
        <begin position="178"/>
        <end position="201"/>
    </location>
</feature>
<feature type="transmembrane region" description="Helical" evidence="6">
    <location>
        <begin position="66"/>
        <end position="86"/>
    </location>
</feature>
<feature type="transmembrane region" description="Helical" evidence="6">
    <location>
        <begin position="269"/>
        <end position="297"/>
    </location>
</feature>
<keyword evidence="4 6" id="KW-1133">Transmembrane helix</keyword>
<comment type="subcellular location">
    <subcellularLocation>
        <location evidence="1">Cell membrane</location>
        <topology evidence="1">Multi-pass membrane protein</topology>
    </subcellularLocation>
</comment>
<feature type="transmembrane region" description="Helical" evidence="6">
    <location>
        <begin position="222"/>
        <end position="242"/>
    </location>
</feature>
<feature type="transmembrane region" description="Helical" evidence="6">
    <location>
        <begin position="33"/>
        <end position="54"/>
    </location>
</feature>
<dbReference type="Pfam" id="PF13520">
    <property type="entry name" value="AA_permease_2"/>
    <property type="match status" value="1"/>
</dbReference>
<dbReference type="AlphaFoldDB" id="A0A2A2SKN1"/>
<dbReference type="PIRSF" id="PIRSF006060">
    <property type="entry name" value="AA_transporter"/>
    <property type="match status" value="1"/>
</dbReference>
<dbReference type="InterPro" id="IPR050367">
    <property type="entry name" value="APC_superfamily"/>
</dbReference>
<evidence type="ECO:0000256" key="1">
    <source>
        <dbReference type="ARBA" id="ARBA00004651"/>
    </source>
</evidence>
<dbReference type="GO" id="GO:0005886">
    <property type="term" value="C:plasma membrane"/>
    <property type="evidence" value="ECO:0007669"/>
    <property type="project" value="UniProtKB-SubCell"/>
</dbReference>
<dbReference type="InterPro" id="IPR002293">
    <property type="entry name" value="AA/rel_permease1"/>
</dbReference>
<evidence type="ECO:0000313" key="7">
    <source>
        <dbReference type="EMBL" id="PAX09785.1"/>
    </source>
</evidence>
<evidence type="ECO:0000256" key="3">
    <source>
        <dbReference type="ARBA" id="ARBA00022692"/>
    </source>
</evidence>
<feature type="transmembrane region" description="Helical" evidence="6">
    <location>
        <begin position="324"/>
        <end position="346"/>
    </location>
</feature>
<sequence length="443" mass="45518">MWGVLFLTLSVTTPASSVFVIVPGMFAEAGTGAVWAMAIAAVVCVATAFIYAELSSAWPVAGGEYVAVAHTLGPAAGFAMLGVNVFNNLLFPPVAGLGVAAVLSAVAPGLPAVPIAVAVVAGSALIAVLDIRVNAWVTGAFLFTEVVALAVVAWLGFAEPVRGAAELLLAPVEATAQGFAPASAAGIGLATTIAVFALNGYGAAVYFAEEMLDAPRLIARTVLAALALTLLLEGLPLLAALVGTPDLRALLTAEDPFGMLVALRAGDAVAGWVAVGVVVAIVNSVIAWTVACARFFYSSGRDGCWGRPVDRWLTAVHPRLGSPWIGTLMVGAVGVACCLLPLRLLLVLSGTGLLVIYAGIALAAVAGRGSERSAHAPYRMPLYPLAPAVTLAALAYVAWVGWWDLEEGRPALIATGAQVMLALGYYRLVLRRRGEWTVRAPSE</sequence>
<organism evidence="7 8">
    <name type="scientific">Sphingomonas lenta</name>
    <dbReference type="NCBI Taxonomy" id="1141887"/>
    <lineage>
        <taxon>Bacteria</taxon>
        <taxon>Pseudomonadati</taxon>
        <taxon>Pseudomonadota</taxon>
        <taxon>Alphaproteobacteria</taxon>
        <taxon>Sphingomonadales</taxon>
        <taxon>Sphingomonadaceae</taxon>
        <taxon>Sphingomonas</taxon>
    </lineage>
</organism>
<keyword evidence="5 6" id="KW-0472">Membrane</keyword>
<evidence type="ECO:0000256" key="6">
    <source>
        <dbReference type="SAM" id="Phobius"/>
    </source>
</evidence>
<evidence type="ECO:0000313" key="8">
    <source>
        <dbReference type="Proteomes" id="UP000218151"/>
    </source>
</evidence>
<accession>A0A2A2SKN1</accession>
<feature type="transmembrane region" description="Helical" evidence="6">
    <location>
        <begin position="136"/>
        <end position="158"/>
    </location>
</feature>
<dbReference type="PANTHER" id="PTHR42770">
    <property type="entry name" value="AMINO ACID TRANSPORTER-RELATED"/>
    <property type="match status" value="1"/>
</dbReference>
<feature type="transmembrane region" description="Helical" evidence="6">
    <location>
        <begin position="382"/>
        <end position="399"/>
    </location>
</feature>
<feature type="transmembrane region" description="Helical" evidence="6">
    <location>
        <begin position="411"/>
        <end position="429"/>
    </location>
</feature>
<feature type="transmembrane region" description="Helical" evidence="6">
    <location>
        <begin position="352"/>
        <end position="370"/>
    </location>
</feature>
<evidence type="ECO:0000256" key="5">
    <source>
        <dbReference type="ARBA" id="ARBA00023136"/>
    </source>
</evidence>
<proteinExistence type="predicted"/>
<evidence type="ECO:0000256" key="2">
    <source>
        <dbReference type="ARBA" id="ARBA00022475"/>
    </source>
</evidence>
<protein>
    <submittedName>
        <fullName evidence="7">Amino acid transporter</fullName>
    </submittedName>
</protein>
<reference evidence="8" key="1">
    <citation type="submission" date="2017-09" db="EMBL/GenBank/DDBJ databases">
        <authorList>
            <person name="Feng G."/>
            <person name="Zhu H."/>
        </authorList>
    </citation>
    <scope>NUCLEOTIDE SEQUENCE [LARGE SCALE GENOMIC DNA]</scope>
    <source>
        <strain evidence="8">1PNM-20</strain>
    </source>
</reference>
<name>A0A2A2SKN1_9SPHN</name>
<keyword evidence="3 6" id="KW-0812">Transmembrane</keyword>
<dbReference type="Proteomes" id="UP000218151">
    <property type="component" value="Unassembled WGS sequence"/>
</dbReference>
<feature type="transmembrane region" description="Helical" evidence="6">
    <location>
        <begin position="106"/>
        <end position="129"/>
    </location>
</feature>
<dbReference type="EMBL" id="NSLI01000001">
    <property type="protein sequence ID" value="PAX09785.1"/>
    <property type="molecule type" value="Genomic_DNA"/>
</dbReference>